<comment type="caution">
    <text evidence="1">The sequence shown here is derived from an EMBL/GenBank/DDBJ whole genome shotgun (WGS) entry which is preliminary data.</text>
</comment>
<evidence type="ECO:0000313" key="2">
    <source>
        <dbReference type="Proteomes" id="UP001172386"/>
    </source>
</evidence>
<dbReference type="EMBL" id="JAPDRQ010000372">
    <property type="protein sequence ID" value="KAJ9650192.1"/>
    <property type="molecule type" value="Genomic_DNA"/>
</dbReference>
<protein>
    <submittedName>
        <fullName evidence="1">Uncharacterized protein</fullName>
    </submittedName>
</protein>
<sequence>MPAYLKKAKETPAIAAATIDVAGIVKGVINSIRENGDAAVLQYSNQFDSWSRDSFKLSPEEIQEAIAQVPEQTIKDIKEVQQNVRTFAEAQRQSLKDFELEIQPGVFLGQKNLPINRVGAYIPGGRYPLLASAHMTILTAKVAGVPQVIACTPPIAGKIPNATVAAMHFAGADEIYVLGGVQAIAAMACGTETIKKVDFLAGPGNAFVAEGKRQLFGEVGIDLFAGPTEILVVADEHADPYTCAVDLISQAEHGPDTPAILVTNSRKVGEETLKFVDKVLEILPTAPVASVSWASFGEVIIAKDMDEAYQIADDIASEHVEILTDNPREALKKMTNYGALFLGENTCVSYGDKCIGTNHVLPTRKAAKYTGGLWVGKYLRTTTYQEVRNPQASGELGQLCGRASRAELFEGHARSGDLRAALHLKDKYDWIDKSRDGVELGAR</sequence>
<evidence type="ECO:0000313" key="1">
    <source>
        <dbReference type="EMBL" id="KAJ9650192.1"/>
    </source>
</evidence>
<organism evidence="1 2">
    <name type="scientific">Neophaeococcomyces mojaviensis</name>
    <dbReference type="NCBI Taxonomy" id="3383035"/>
    <lineage>
        <taxon>Eukaryota</taxon>
        <taxon>Fungi</taxon>
        <taxon>Dikarya</taxon>
        <taxon>Ascomycota</taxon>
        <taxon>Pezizomycotina</taxon>
        <taxon>Eurotiomycetes</taxon>
        <taxon>Chaetothyriomycetidae</taxon>
        <taxon>Chaetothyriales</taxon>
        <taxon>Chaetothyriales incertae sedis</taxon>
        <taxon>Neophaeococcomyces</taxon>
    </lineage>
</organism>
<dbReference type="Proteomes" id="UP001172386">
    <property type="component" value="Unassembled WGS sequence"/>
</dbReference>
<proteinExistence type="predicted"/>
<gene>
    <name evidence="1" type="ORF">H2198_010492</name>
</gene>
<name>A0ACC2ZRT2_9EURO</name>
<keyword evidence="2" id="KW-1185">Reference proteome</keyword>
<reference evidence="1" key="1">
    <citation type="submission" date="2022-10" db="EMBL/GenBank/DDBJ databases">
        <title>Culturing micro-colonial fungi from biological soil crusts in the Mojave desert and describing Neophaeococcomyces mojavensis, and introducing the new genera and species Taxawa tesnikishii.</title>
        <authorList>
            <person name="Kurbessoian T."/>
            <person name="Stajich J.E."/>
        </authorList>
    </citation>
    <scope>NUCLEOTIDE SEQUENCE</scope>
    <source>
        <strain evidence="1">JES_112</strain>
    </source>
</reference>
<accession>A0ACC2ZRT2</accession>